<keyword evidence="5" id="KW-1185">Reference proteome</keyword>
<proteinExistence type="predicted"/>
<evidence type="ECO:0000313" key="5">
    <source>
        <dbReference type="Proteomes" id="UP001162780"/>
    </source>
</evidence>
<protein>
    <submittedName>
        <fullName evidence="4">Nucleoside deaminase</fullName>
    </submittedName>
</protein>
<dbReference type="PROSITE" id="PS51747">
    <property type="entry name" value="CYT_DCMP_DEAMINASES_2"/>
    <property type="match status" value="1"/>
</dbReference>
<dbReference type="PROSITE" id="PS00903">
    <property type="entry name" value="CYT_DCMP_DEAMINASES_1"/>
    <property type="match status" value="1"/>
</dbReference>
<dbReference type="Proteomes" id="UP001162780">
    <property type="component" value="Chromosome"/>
</dbReference>
<evidence type="ECO:0000256" key="2">
    <source>
        <dbReference type="ARBA" id="ARBA00022833"/>
    </source>
</evidence>
<dbReference type="SUPFAM" id="SSF53927">
    <property type="entry name" value="Cytidine deaminase-like"/>
    <property type="match status" value="1"/>
</dbReference>
<accession>A0ABY7GM61</accession>
<evidence type="ECO:0000313" key="4">
    <source>
        <dbReference type="EMBL" id="WAR45585.1"/>
    </source>
</evidence>
<dbReference type="InterPro" id="IPR016192">
    <property type="entry name" value="APOBEC/CMP_deaminase_Zn-bd"/>
</dbReference>
<name>A0ABY7GM61_9GAMM</name>
<dbReference type="Pfam" id="PF00383">
    <property type="entry name" value="dCMP_cyt_deam_1"/>
    <property type="match status" value="1"/>
</dbReference>
<dbReference type="PANTHER" id="PTHR11079">
    <property type="entry name" value="CYTOSINE DEAMINASE FAMILY MEMBER"/>
    <property type="match status" value="1"/>
</dbReference>
<reference evidence="4" key="1">
    <citation type="submission" date="2022-11" db="EMBL/GenBank/DDBJ databases">
        <title>Methylomonas rapida sp. nov., Carotenoid-Producing Obligate Methanotrophs with High Growth Characteristics and Biotechnological Potential.</title>
        <authorList>
            <person name="Tikhonova E.N."/>
            <person name="Suleimanov R.Z."/>
            <person name="Miroshnikov K."/>
            <person name="Oshkin I.Y."/>
            <person name="Belova S.E."/>
            <person name="Danilova O.V."/>
            <person name="Ashikhmin A."/>
            <person name="Konopkin A."/>
            <person name="But S.Y."/>
            <person name="Khmelenina V.N."/>
            <person name="Kuznetsov N."/>
            <person name="Pimenov N.V."/>
            <person name="Dedysh S.N."/>
        </authorList>
    </citation>
    <scope>NUCLEOTIDE SEQUENCE</scope>
    <source>
        <strain evidence="4">MP1</strain>
    </source>
</reference>
<dbReference type="PANTHER" id="PTHR11079:SF161">
    <property type="entry name" value="CMP_DCMP-TYPE DEAMINASE DOMAIN-CONTAINING PROTEIN"/>
    <property type="match status" value="1"/>
</dbReference>
<dbReference type="InterPro" id="IPR002125">
    <property type="entry name" value="CMP_dCMP_dom"/>
</dbReference>
<evidence type="ECO:0000256" key="1">
    <source>
        <dbReference type="ARBA" id="ARBA00022723"/>
    </source>
</evidence>
<keyword evidence="2" id="KW-0862">Zinc</keyword>
<dbReference type="Gene3D" id="3.40.140.10">
    <property type="entry name" value="Cytidine Deaminase, domain 2"/>
    <property type="match status" value="1"/>
</dbReference>
<organism evidence="4 5">
    <name type="scientific">Methylomonas rapida</name>
    <dbReference type="NCBI Taxonomy" id="2963939"/>
    <lineage>
        <taxon>Bacteria</taxon>
        <taxon>Pseudomonadati</taxon>
        <taxon>Pseudomonadota</taxon>
        <taxon>Gammaproteobacteria</taxon>
        <taxon>Methylococcales</taxon>
        <taxon>Methylococcaceae</taxon>
        <taxon>Methylomonas</taxon>
    </lineage>
</organism>
<dbReference type="CDD" id="cd01285">
    <property type="entry name" value="nucleoside_deaminase"/>
    <property type="match status" value="1"/>
</dbReference>
<sequence>MNMHSEFLRYAIDLARQNVADGGGPFGAIVVKDQRIIASSANRVTPNLDPTAHAEIMAIRLACQQTGDFQLPDCTLYTSCEPCPMCLGAIYWARLKDVYYACNRFDAAAAGFDDSFIYDEIPKKPALRNIAMHYLKIPEADSPFEAWNRLETKIRY</sequence>
<dbReference type="EMBL" id="CP113517">
    <property type="protein sequence ID" value="WAR45585.1"/>
    <property type="molecule type" value="Genomic_DNA"/>
</dbReference>
<evidence type="ECO:0000259" key="3">
    <source>
        <dbReference type="PROSITE" id="PS51747"/>
    </source>
</evidence>
<keyword evidence="1" id="KW-0479">Metal-binding</keyword>
<gene>
    <name evidence="4" type="ORF">NM686_003465</name>
</gene>
<dbReference type="InterPro" id="IPR016193">
    <property type="entry name" value="Cytidine_deaminase-like"/>
</dbReference>
<feature type="domain" description="CMP/dCMP-type deaminase" evidence="3">
    <location>
        <begin position="2"/>
        <end position="113"/>
    </location>
</feature>